<reference evidence="1 2" key="1">
    <citation type="submission" date="2020-07" db="EMBL/GenBank/DDBJ databases">
        <title>Genomic Encyclopedia of Type Strains, Phase IV (KMG-V): Genome sequencing to study the core and pangenomes of soil and plant-associated prokaryotes.</title>
        <authorList>
            <person name="Whitman W."/>
        </authorList>
    </citation>
    <scope>NUCLEOTIDE SEQUENCE [LARGE SCALE GENOMIC DNA]</scope>
    <source>
        <strain evidence="1 2">SAS40</strain>
    </source>
</reference>
<gene>
    <name evidence="1" type="ORF">FHW18_004234</name>
</gene>
<evidence type="ECO:0000313" key="2">
    <source>
        <dbReference type="Proteomes" id="UP000542125"/>
    </source>
</evidence>
<comment type="caution">
    <text evidence="1">The sequence shown here is derived from an EMBL/GenBank/DDBJ whole genome shotgun (WGS) entry which is preliminary data.</text>
</comment>
<sequence length="207" mass="23051">MSDISVLLLKAADTHVDETWVRSLVQRLAPAYPQVLHVAAYNGLETREAYIYLTVEPILGGAMCMSRARAHLADVNPSLKLVDLNLLLCLPGASAGRPAPYRYTVETDVVPVAEKELNEWYDNEHLPGLAAVPGNVLARRFRSSSGSPRYHACYDLESSHTAGSPAWLAVRNTPWSGVVRPMFTNTKRTLFQRVCSYDYHRVLAEVR</sequence>
<dbReference type="AlphaFoldDB" id="A0A7Y9IXI9"/>
<evidence type="ECO:0000313" key="1">
    <source>
        <dbReference type="EMBL" id="NYE84927.1"/>
    </source>
</evidence>
<accession>A0A7Y9IXI9</accession>
<dbReference type="Proteomes" id="UP000542125">
    <property type="component" value="Unassembled WGS sequence"/>
</dbReference>
<protein>
    <submittedName>
        <fullName evidence="1">Uncharacterized protein</fullName>
    </submittedName>
</protein>
<keyword evidence="2" id="KW-1185">Reference proteome</keyword>
<dbReference type="EMBL" id="JACBYR010000002">
    <property type="protein sequence ID" value="NYE84927.1"/>
    <property type="molecule type" value="Genomic_DNA"/>
</dbReference>
<organism evidence="1 2">
    <name type="scientific">Pigmentiphaga litoralis</name>
    <dbReference type="NCBI Taxonomy" id="516702"/>
    <lineage>
        <taxon>Bacteria</taxon>
        <taxon>Pseudomonadati</taxon>
        <taxon>Pseudomonadota</taxon>
        <taxon>Betaproteobacteria</taxon>
        <taxon>Burkholderiales</taxon>
        <taxon>Alcaligenaceae</taxon>
        <taxon>Pigmentiphaga</taxon>
    </lineage>
</organism>
<dbReference type="RefSeq" id="WP_179588957.1">
    <property type="nucleotide sequence ID" value="NZ_JACBYR010000002.1"/>
</dbReference>
<proteinExistence type="predicted"/>
<name>A0A7Y9IXI9_9BURK</name>